<dbReference type="InterPro" id="IPR008257">
    <property type="entry name" value="Pept_M19"/>
</dbReference>
<evidence type="ECO:0000313" key="2">
    <source>
        <dbReference type="Proteomes" id="UP000036458"/>
    </source>
</evidence>
<dbReference type="GO" id="GO:0006508">
    <property type="term" value="P:proteolysis"/>
    <property type="evidence" value="ECO:0007669"/>
    <property type="project" value="InterPro"/>
</dbReference>
<dbReference type="PROSITE" id="PS51365">
    <property type="entry name" value="RENAL_DIPEPTIDASE_2"/>
    <property type="match status" value="1"/>
</dbReference>
<dbReference type="RefSeq" id="WP_053093753.1">
    <property type="nucleotide sequence ID" value="NZ_CP010777.1"/>
</dbReference>
<gene>
    <name evidence="1" type="ORF">TH63_07320</name>
</gene>
<sequence>MGAAKKAASFTFSLLAGGFLFSCSSSYQTLHQNAILVDTHNDVLSQVIFEGHSVETDLTGKAHTDLARLKKGGMDVQIFAVFCDETYGSGRAFAFANQQIDSLEALVRRNPDKLQLVATPAQMRAAVKSGKIASLTGVEGGHMIEDNLDNLNHLYRRGARYLTLTWNNSTSWASSAADETKGTGFNGKKGLNDFGKQVVHRMNDLGMLVDLSHVGEQTFWDVIETTTKPVLVSHSCAAALCAHSRNLKDNQLKALAKNGGVIHLNFFSEFLDSSYNQRVKDFTNRHQAEIKALEAKGLTGLQLRAALYRQFPEETRTLNPPLSVLLDHIDHVVKVAGIDHVGLGSDYDGISSAPTGLEDVSTYPMITKALLERGYKKKDIEKILGGNFIRVWEANTPAQVAAK</sequence>
<dbReference type="Gene3D" id="3.20.20.140">
    <property type="entry name" value="Metal-dependent hydrolases"/>
    <property type="match status" value="1"/>
</dbReference>
<dbReference type="OrthoDB" id="9804920at2"/>
<dbReference type="PROSITE" id="PS51257">
    <property type="entry name" value="PROKAR_LIPOPROTEIN"/>
    <property type="match status" value="1"/>
</dbReference>
<reference evidence="1 2" key="1">
    <citation type="submission" date="2015-01" db="EMBL/GenBank/DDBJ databases">
        <title>Rufibacter sp./DG31D/ whole genome sequencing.</title>
        <authorList>
            <person name="Kim M.K."/>
            <person name="Srinivasan S."/>
            <person name="Lee J.-J."/>
        </authorList>
    </citation>
    <scope>NUCLEOTIDE SEQUENCE [LARGE SCALE GENOMIC DNA]</scope>
    <source>
        <strain evidence="1 2">DG31D</strain>
    </source>
</reference>
<dbReference type="PATRIC" id="fig|1379910.4.peg.1604"/>
<accession>A0A0H4VJE9</accession>
<dbReference type="CDD" id="cd01301">
    <property type="entry name" value="rDP_like"/>
    <property type="match status" value="1"/>
</dbReference>
<dbReference type="Pfam" id="PF01244">
    <property type="entry name" value="Peptidase_M19"/>
    <property type="match status" value="1"/>
</dbReference>
<proteinExistence type="predicted"/>
<keyword evidence="2" id="KW-1185">Reference proteome</keyword>
<dbReference type="GO" id="GO:0070573">
    <property type="term" value="F:metallodipeptidase activity"/>
    <property type="evidence" value="ECO:0007669"/>
    <property type="project" value="InterPro"/>
</dbReference>
<organism evidence="1 2">
    <name type="scientific">Rufibacter radiotolerans</name>
    <dbReference type="NCBI Taxonomy" id="1379910"/>
    <lineage>
        <taxon>Bacteria</taxon>
        <taxon>Pseudomonadati</taxon>
        <taxon>Bacteroidota</taxon>
        <taxon>Cytophagia</taxon>
        <taxon>Cytophagales</taxon>
        <taxon>Hymenobacteraceae</taxon>
        <taxon>Rufibacter</taxon>
    </lineage>
</organism>
<dbReference type="AlphaFoldDB" id="A0A0H4VJE9"/>
<dbReference type="PANTHER" id="PTHR10443:SF12">
    <property type="entry name" value="DIPEPTIDASE"/>
    <property type="match status" value="1"/>
</dbReference>
<dbReference type="PANTHER" id="PTHR10443">
    <property type="entry name" value="MICROSOMAL DIPEPTIDASE"/>
    <property type="match status" value="1"/>
</dbReference>
<evidence type="ECO:0000313" key="1">
    <source>
        <dbReference type="EMBL" id="AKQ45498.1"/>
    </source>
</evidence>
<name>A0A0H4VJE9_9BACT</name>
<dbReference type="KEGG" id="ruf:TH63_07320"/>
<dbReference type="InterPro" id="IPR032466">
    <property type="entry name" value="Metal_Hydrolase"/>
</dbReference>
<dbReference type="EMBL" id="CP010777">
    <property type="protein sequence ID" value="AKQ45498.1"/>
    <property type="molecule type" value="Genomic_DNA"/>
</dbReference>
<dbReference type="Proteomes" id="UP000036458">
    <property type="component" value="Chromosome"/>
</dbReference>
<protein>
    <submittedName>
        <fullName evidence="1">Dipeptidase</fullName>
    </submittedName>
</protein>
<dbReference type="SUPFAM" id="SSF51556">
    <property type="entry name" value="Metallo-dependent hydrolases"/>
    <property type="match status" value="1"/>
</dbReference>